<dbReference type="SMART" id="SM00597">
    <property type="entry name" value="ZnF_TTF"/>
    <property type="match status" value="1"/>
</dbReference>
<accession>A0A8R7R9D2</accession>
<dbReference type="InterPro" id="IPR008906">
    <property type="entry name" value="HATC_C_dom"/>
</dbReference>
<evidence type="ECO:0000256" key="1">
    <source>
        <dbReference type="SAM" id="MobiDB-lite"/>
    </source>
</evidence>
<dbReference type="PANTHER" id="PTHR11697">
    <property type="entry name" value="GENERAL TRANSCRIPTION FACTOR 2-RELATED ZINC FINGER PROTEIN"/>
    <property type="match status" value="1"/>
</dbReference>
<dbReference type="Proteomes" id="UP000015106">
    <property type="component" value="Chromosome 7"/>
</dbReference>
<dbReference type="AlphaFoldDB" id="A0A8R7R9D2"/>
<protein>
    <recommendedName>
        <fullName evidence="2">TTF-type domain-containing protein</fullName>
    </recommendedName>
</protein>
<evidence type="ECO:0000259" key="2">
    <source>
        <dbReference type="SMART" id="SM00597"/>
    </source>
</evidence>
<reference evidence="3" key="2">
    <citation type="submission" date="2018-03" db="EMBL/GenBank/DDBJ databases">
        <title>The Triticum urartu genome reveals the dynamic nature of wheat genome evolution.</title>
        <authorList>
            <person name="Ling H."/>
            <person name="Ma B."/>
            <person name="Shi X."/>
            <person name="Liu H."/>
            <person name="Dong L."/>
            <person name="Sun H."/>
            <person name="Cao Y."/>
            <person name="Gao Q."/>
            <person name="Zheng S."/>
            <person name="Li Y."/>
            <person name="Yu Y."/>
            <person name="Du H."/>
            <person name="Qi M."/>
            <person name="Li Y."/>
            <person name="Yu H."/>
            <person name="Cui Y."/>
            <person name="Wang N."/>
            <person name="Chen C."/>
            <person name="Wu H."/>
            <person name="Zhao Y."/>
            <person name="Zhang J."/>
            <person name="Li Y."/>
            <person name="Zhou W."/>
            <person name="Zhang B."/>
            <person name="Hu W."/>
            <person name="Eijk M."/>
            <person name="Tang J."/>
            <person name="Witsenboer H."/>
            <person name="Zhao S."/>
            <person name="Li Z."/>
            <person name="Zhang A."/>
            <person name="Wang D."/>
            <person name="Liang C."/>
        </authorList>
    </citation>
    <scope>NUCLEOTIDE SEQUENCE [LARGE SCALE GENOMIC DNA]</scope>
    <source>
        <strain evidence="3">cv. G1812</strain>
    </source>
</reference>
<dbReference type="Gramene" id="TuG1812G0700005003.01.T01">
    <property type="protein sequence ID" value="TuG1812G0700005003.01.T01"/>
    <property type="gene ID" value="TuG1812G0700005003.01"/>
</dbReference>
<sequence length="718" mass="82750">MEKYLIKKSANANTTTQPQGAITSNNSSGSSNASRPAAKHNSAVPELVDLNKLPRDPAKRKRMADYHPNQRDEIRRKYLIWGPNQPRKLEFPYREIGKKKKKRRFNPDWYDDYAYWLEYSEKEHKAYCLCCYLFRDNIKDSHHGHDAFVVEGFNCWNKTERFVTHVGDRNSFHNRALKDCEDLLKQDQSIPAAWNRQSQTEKNEHLIRLNAAIDVCRYLLHQGQPFRGHDESKDSENKGNYLELMDYTIKQNDVVAKAFKNAPNNNQMLSPKIQRDITECFAKEVLGHVMKEIGNGVFSLLVDECRDVSDKEQMAVVLRYLDKCGLVQEKFVGVVHVEETTASYLKSCIDLLFSQLGLNLEQVRGQGYDGASNMSGEFNGLQAKIMNENKSAYYVHCFAHKLNLVVVAIAKKIFEVGDFFDMVSVLLNVVGASCKRKDQLREHHQEEVRKAIGCGEIATGTGLNQELSLQRPDVESTKRELEKLRTNEGWDSLMKKVCCFCEKHDIPVLDMEDAYVNPKKPRQKTGISNEHYYRVDCFFAVLDLLGEEFNDIFNEVNSELLLCMPALSPSDLFCHFDKEKLLKLAKFYPDDFNHKDMVTLEHELGLYIDNILHDTRFSSLDRISDLAKLMVDTRKNLSYPLVYRLLKLALTLSVATATVERCFSAMKIVKNALRNKIGDDYLSHSLICFVEKELLDTITNEVIVDRFYKMKDCRGRNE</sequence>
<proteinExistence type="predicted"/>
<evidence type="ECO:0000313" key="3">
    <source>
        <dbReference type="EnsemblPlants" id="TuG1812G0700005003.01.T01"/>
    </source>
</evidence>
<dbReference type="InterPro" id="IPR012337">
    <property type="entry name" value="RNaseH-like_sf"/>
</dbReference>
<feature type="compositionally biased region" description="Polar residues" evidence="1">
    <location>
        <begin position="10"/>
        <end position="23"/>
    </location>
</feature>
<reference evidence="4" key="1">
    <citation type="journal article" date="2013" name="Nature">
        <title>Draft genome of the wheat A-genome progenitor Triticum urartu.</title>
        <authorList>
            <person name="Ling H.Q."/>
            <person name="Zhao S."/>
            <person name="Liu D."/>
            <person name="Wang J."/>
            <person name="Sun H."/>
            <person name="Zhang C."/>
            <person name="Fan H."/>
            <person name="Li D."/>
            <person name="Dong L."/>
            <person name="Tao Y."/>
            <person name="Gao C."/>
            <person name="Wu H."/>
            <person name="Li Y."/>
            <person name="Cui Y."/>
            <person name="Guo X."/>
            <person name="Zheng S."/>
            <person name="Wang B."/>
            <person name="Yu K."/>
            <person name="Liang Q."/>
            <person name="Yang W."/>
            <person name="Lou X."/>
            <person name="Chen J."/>
            <person name="Feng M."/>
            <person name="Jian J."/>
            <person name="Zhang X."/>
            <person name="Luo G."/>
            <person name="Jiang Y."/>
            <person name="Liu J."/>
            <person name="Wang Z."/>
            <person name="Sha Y."/>
            <person name="Zhang B."/>
            <person name="Wu H."/>
            <person name="Tang D."/>
            <person name="Shen Q."/>
            <person name="Xue P."/>
            <person name="Zou S."/>
            <person name="Wang X."/>
            <person name="Liu X."/>
            <person name="Wang F."/>
            <person name="Yang Y."/>
            <person name="An X."/>
            <person name="Dong Z."/>
            <person name="Zhang K."/>
            <person name="Zhang X."/>
            <person name="Luo M.C."/>
            <person name="Dvorak J."/>
            <person name="Tong Y."/>
            <person name="Wang J."/>
            <person name="Yang H."/>
            <person name="Li Z."/>
            <person name="Wang D."/>
            <person name="Zhang A."/>
            <person name="Wang J."/>
        </authorList>
    </citation>
    <scope>NUCLEOTIDE SEQUENCE</scope>
    <source>
        <strain evidence="4">cv. G1812</strain>
    </source>
</reference>
<feature type="compositionally biased region" description="Low complexity" evidence="1">
    <location>
        <begin position="24"/>
        <end position="34"/>
    </location>
</feature>
<dbReference type="InterPro" id="IPR025398">
    <property type="entry name" value="DUF4371"/>
</dbReference>
<dbReference type="EnsemblPlants" id="TuG1812G0700005003.01.T01">
    <property type="protein sequence ID" value="TuG1812G0700005003.01.T01"/>
    <property type="gene ID" value="TuG1812G0700005003.01"/>
</dbReference>
<evidence type="ECO:0000313" key="4">
    <source>
        <dbReference type="Proteomes" id="UP000015106"/>
    </source>
</evidence>
<dbReference type="GO" id="GO:0046983">
    <property type="term" value="F:protein dimerization activity"/>
    <property type="evidence" value="ECO:0007669"/>
    <property type="project" value="InterPro"/>
</dbReference>
<dbReference type="InterPro" id="IPR055298">
    <property type="entry name" value="AtLOH3-like"/>
</dbReference>
<dbReference type="InterPro" id="IPR006580">
    <property type="entry name" value="Znf_TTF"/>
</dbReference>
<dbReference type="Pfam" id="PF14291">
    <property type="entry name" value="DUF4371"/>
    <property type="match status" value="1"/>
</dbReference>
<feature type="region of interest" description="Disordered" evidence="1">
    <location>
        <begin position="1"/>
        <end position="68"/>
    </location>
</feature>
<organism evidence="3 4">
    <name type="scientific">Triticum urartu</name>
    <name type="common">Red wild einkorn</name>
    <name type="synonym">Crithodium urartu</name>
    <dbReference type="NCBI Taxonomy" id="4572"/>
    <lineage>
        <taxon>Eukaryota</taxon>
        <taxon>Viridiplantae</taxon>
        <taxon>Streptophyta</taxon>
        <taxon>Embryophyta</taxon>
        <taxon>Tracheophyta</taxon>
        <taxon>Spermatophyta</taxon>
        <taxon>Magnoliopsida</taxon>
        <taxon>Liliopsida</taxon>
        <taxon>Poales</taxon>
        <taxon>Poaceae</taxon>
        <taxon>BOP clade</taxon>
        <taxon>Pooideae</taxon>
        <taxon>Triticodae</taxon>
        <taxon>Triticeae</taxon>
        <taxon>Triticinae</taxon>
        <taxon>Triticum</taxon>
    </lineage>
</organism>
<keyword evidence="4" id="KW-1185">Reference proteome</keyword>
<dbReference type="SUPFAM" id="SSF53098">
    <property type="entry name" value="Ribonuclease H-like"/>
    <property type="match status" value="1"/>
</dbReference>
<dbReference type="PANTHER" id="PTHR11697:SF230">
    <property type="entry name" value="ZINC FINGER, MYM DOMAIN CONTAINING 1"/>
    <property type="match status" value="1"/>
</dbReference>
<name>A0A8R7R9D2_TRIUA</name>
<feature type="domain" description="TTF-type" evidence="2">
    <location>
        <begin position="101"/>
        <end position="196"/>
    </location>
</feature>
<dbReference type="Pfam" id="PF05699">
    <property type="entry name" value="Dimer_Tnp_hAT"/>
    <property type="match status" value="1"/>
</dbReference>
<feature type="compositionally biased region" description="Basic and acidic residues" evidence="1">
    <location>
        <begin position="52"/>
        <end position="68"/>
    </location>
</feature>
<reference evidence="3" key="3">
    <citation type="submission" date="2022-06" db="UniProtKB">
        <authorList>
            <consortium name="EnsemblPlants"/>
        </authorList>
    </citation>
    <scope>IDENTIFICATION</scope>
</reference>